<reference evidence="2 3" key="1">
    <citation type="journal article" date="2014" name="PLoS Genet.">
        <title>Phylogenetically driven sequencing of extremely halophilic archaea reveals strategies for static and dynamic osmo-response.</title>
        <authorList>
            <person name="Becker E.A."/>
            <person name="Seitzer P.M."/>
            <person name="Tritt A."/>
            <person name="Larsen D."/>
            <person name="Krusor M."/>
            <person name="Yao A.I."/>
            <person name="Wu D."/>
            <person name="Madern D."/>
            <person name="Eisen J.A."/>
            <person name="Darling A.E."/>
            <person name="Facciotti M.T."/>
        </authorList>
    </citation>
    <scope>NUCLEOTIDE SEQUENCE [LARGE SCALE GENOMIC DNA]</scope>
    <source>
        <strain evidence="2 3">JCM 14089</strain>
    </source>
</reference>
<comment type="caution">
    <text evidence="2">The sequence shown here is derived from an EMBL/GenBank/DDBJ whole genome shotgun (WGS) entry which is preliminary data.</text>
</comment>
<protein>
    <submittedName>
        <fullName evidence="2">Uncharacterized protein</fullName>
    </submittedName>
</protein>
<keyword evidence="3" id="KW-1185">Reference proteome</keyword>
<evidence type="ECO:0000313" key="2">
    <source>
        <dbReference type="EMBL" id="ELY45166.1"/>
    </source>
</evidence>
<sequence length="76" mass="7816">MPIPSETAVKKVADRDDRTNDIVGSEMGSSPTAPIAIKPDDATTFGGEAASLVGVTEREHVVSVVVGFVSVLVGSF</sequence>
<proteinExistence type="predicted"/>
<gene>
    <name evidence="2" type="ORF">C495_09495</name>
</gene>
<evidence type="ECO:0000256" key="1">
    <source>
        <dbReference type="SAM" id="MobiDB-lite"/>
    </source>
</evidence>
<organism evidence="2 3">
    <name type="scientific">Natronorubrum sulfidifaciens JCM 14089</name>
    <dbReference type="NCBI Taxonomy" id="1230460"/>
    <lineage>
        <taxon>Archaea</taxon>
        <taxon>Methanobacteriati</taxon>
        <taxon>Methanobacteriota</taxon>
        <taxon>Stenosarchaea group</taxon>
        <taxon>Halobacteria</taxon>
        <taxon>Halobacteriales</taxon>
        <taxon>Natrialbaceae</taxon>
        <taxon>Natronorubrum</taxon>
    </lineage>
</organism>
<name>L9W7D6_9EURY</name>
<accession>L9W7D6</accession>
<dbReference type="Proteomes" id="UP000011661">
    <property type="component" value="Unassembled WGS sequence"/>
</dbReference>
<dbReference type="EMBL" id="AOHX01000037">
    <property type="protein sequence ID" value="ELY45166.1"/>
    <property type="molecule type" value="Genomic_DNA"/>
</dbReference>
<dbReference type="AlphaFoldDB" id="L9W7D6"/>
<feature type="region of interest" description="Disordered" evidence="1">
    <location>
        <begin position="1"/>
        <end position="40"/>
    </location>
</feature>
<feature type="compositionally biased region" description="Basic and acidic residues" evidence="1">
    <location>
        <begin position="8"/>
        <end position="20"/>
    </location>
</feature>
<evidence type="ECO:0000313" key="3">
    <source>
        <dbReference type="Proteomes" id="UP000011661"/>
    </source>
</evidence>